<dbReference type="InterPro" id="IPR049046">
    <property type="entry name" value="Beta-AFase-like_GH127_middle"/>
</dbReference>
<dbReference type="RefSeq" id="WP_311685697.1">
    <property type="nucleotide sequence ID" value="NZ_JAVREU010000013.1"/>
</dbReference>
<comment type="caution">
    <text evidence="5">The sequence shown here is derived from an EMBL/GenBank/DDBJ whole genome shotgun (WGS) entry which is preliminary data.</text>
</comment>
<dbReference type="Pfam" id="PF14200">
    <property type="entry name" value="RicinB_lectin_2"/>
    <property type="match status" value="2"/>
</dbReference>
<dbReference type="InterPro" id="IPR000772">
    <property type="entry name" value="Ricin_B_lectin"/>
</dbReference>
<dbReference type="PANTHER" id="PTHR31151:SF0">
    <property type="entry name" value="PROLINE-TRNA LIGASE (DUF1680)"/>
    <property type="match status" value="1"/>
</dbReference>
<dbReference type="Gene3D" id="2.80.10.50">
    <property type="match status" value="2"/>
</dbReference>
<dbReference type="PROSITE" id="PS50231">
    <property type="entry name" value="RICIN_B_LECTIN"/>
    <property type="match status" value="1"/>
</dbReference>
<feature type="domain" description="Non-reducing end beta-L-arabinofuranosidase-like GH127 catalytic" evidence="2">
    <location>
        <begin position="54"/>
        <end position="443"/>
    </location>
</feature>
<dbReference type="InterPro" id="IPR012878">
    <property type="entry name" value="Beta-AFase-like_GH127_cat"/>
</dbReference>
<proteinExistence type="predicted"/>
<reference evidence="6" key="1">
    <citation type="submission" date="2023-07" db="EMBL/GenBank/DDBJ databases">
        <title>30 novel species of actinomycetes from the DSMZ collection.</title>
        <authorList>
            <person name="Nouioui I."/>
        </authorList>
    </citation>
    <scope>NUCLEOTIDE SEQUENCE [LARGE SCALE GENOMIC DNA]</scope>
    <source>
        <strain evidence="6">DSM 41921</strain>
    </source>
</reference>
<dbReference type="SUPFAM" id="SSF50370">
    <property type="entry name" value="Ricin B-like lectins"/>
    <property type="match status" value="1"/>
</dbReference>
<dbReference type="PROSITE" id="PS51318">
    <property type="entry name" value="TAT"/>
    <property type="match status" value="1"/>
</dbReference>
<sequence>MSSPISRRHLLQVAGATAAASATGSLLGGSAAHAAVPPARADIGVSAHPFALGQVRLTASRWLDNQARTRNYLRFVDVDRLLYNFRANHRLSTNGAAANGGWDAPGFPFRTHVQGHFLTAWAQLYAVTGDTVCRDKAIHMVAELAKCQANNSAAGFGAGYLSGYPESDFTALEQRTLSNGNVPYYTIHKTLTGLLDVWRHIGSTQARDVLLALAGWVDRRTGRLSNQQMQAMLQTEFGGMNTVLADLYQQTGDARWLAVAQRFDHATVFDPLAANRDQLSGLHANTQVPKWIGAAREFKATGTTRYRDIATHAWNICVNSHTYAIGGNSQAEHFRAPNAIAGYLNKDTCESCNTFNMLTLTRELFALDPNRAALFDYYEQAWLNQMIGQQNPADDHGHVTYFTPLNPGGRRGVGPAWGGGTWSTDYGTFWCCQGTGLEMHTRLMDSLYYRSDTTLIVNMFVPSVLDWSERGITVTQTTTYPVSDTTTLRVTGNVGGTWAMRIRIPSWTSGATVSVNGVAQNIPTAPGSYATLTRSWTSGDTVTVRLPMRVVMRAANDDANVAAITYGPVVLSGHYGDSALNSLPKLDTSSIRRTGNSSLAFTATANGSTVALGPFHDAHGHNYTVYWNTSGTTGTVRLVNVGSGLVLGIQNMSTADGGRALQWNDSGTADHDWQMIPDGNGFRFRNAHSGKVLGVQDMSTADDAAVLQWADNGTADHRWTLLDQGDGTYKIRNVHSGKLLAIANNSTAVGAFAVQDSDDGTADNRWRVARN</sequence>
<dbReference type="EMBL" id="JAVREU010000013">
    <property type="protein sequence ID" value="MDT0390820.1"/>
    <property type="molecule type" value="Genomic_DNA"/>
</dbReference>
<dbReference type="SUPFAM" id="SSF48208">
    <property type="entry name" value="Six-hairpin glycosidases"/>
    <property type="match status" value="1"/>
</dbReference>
<feature type="domain" description="Non-reducing end beta-L-arabinofuranosidase-like GH127 middle" evidence="4">
    <location>
        <begin position="454"/>
        <end position="548"/>
    </location>
</feature>
<feature type="domain" description="Ricin B lectin" evidence="3">
    <location>
        <begin position="717"/>
        <end position="769"/>
    </location>
</feature>
<dbReference type="GO" id="GO:0016787">
    <property type="term" value="F:hydrolase activity"/>
    <property type="evidence" value="ECO:0007669"/>
    <property type="project" value="UniProtKB-KW"/>
</dbReference>
<evidence type="ECO:0000313" key="6">
    <source>
        <dbReference type="Proteomes" id="UP001183586"/>
    </source>
</evidence>
<name>A0ABU2PF83_9ACTN</name>
<dbReference type="InterPro" id="IPR006311">
    <property type="entry name" value="TAT_signal"/>
</dbReference>
<feature type="domain" description="Ricin B lectin" evidence="3">
    <location>
        <begin position="627"/>
        <end position="709"/>
    </location>
</feature>
<dbReference type="CDD" id="cd00161">
    <property type="entry name" value="beta-trefoil_Ricin-like"/>
    <property type="match status" value="1"/>
</dbReference>
<dbReference type="InterPro" id="IPR035992">
    <property type="entry name" value="Ricin_B-like_lectins"/>
</dbReference>
<keyword evidence="5" id="KW-0378">Hydrolase</keyword>
<organism evidence="5 6">
    <name type="scientific">Streptomyces dubilierae</name>
    <dbReference type="NCBI Taxonomy" id="3075533"/>
    <lineage>
        <taxon>Bacteria</taxon>
        <taxon>Bacillati</taxon>
        <taxon>Actinomycetota</taxon>
        <taxon>Actinomycetes</taxon>
        <taxon>Kitasatosporales</taxon>
        <taxon>Streptomycetaceae</taxon>
        <taxon>Streptomyces</taxon>
    </lineage>
</organism>
<evidence type="ECO:0000259" key="4">
    <source>
        <dbReference type="Pfam" id="PF20736"/>
    </source>
</evidence>
<evidence type="ECO:0000313" key="5">
    <source>
        <dbReference type="EMBL" id="MDT0390820.1"/>
    </source>
</evidence>
<evidence type="ECO:0000259" key="3">
    <source>
        <dbReference type="Pfam" id="PF14200"/>
    </source>
</evidence>
<keyword evidence="6" id="KW-1185">Reference proteome</keyword>
<protein>
    <submittedName>
        <fullName evidence="5">Glycoside hydrolase family 127 protein</fullName>
    </submittedName>
</protein>
<feature type="signal peptide" evidence="1">
    <location>
        <begin position="1"/>
        <end position="34"/>
    </location>
</feature>
<feature type="chain" id="PRO_5046235772" evidence="1">
    <location>
        <begin position="35"/>
        <end position="771"/>
    </location>
</feature>
<dbReference type="InterPro" id="IPR008928">
    <property type="entry name" value="6-hairpin_glycosidase_sf"/>
</dbReference>
<dbReference type="PANTHER" id="PTHR31151">
    <property type="entry name" value="PROLINE-TRNA LIGASE (DUF1680)"/>
    <property type="match status" value="1"/>
</dbReference>
<accession>A0ABU2PF83</accession>
<gene>
    <name evidence="5" type="ORF">RM641_25655</name>
</gene>
<dbReference type="Pfam" id="PF20736">
    <property type="entry name" value="Glyco_hydro127M"/>
    <property type="match status" value="1"/>
</dbReference>
<dbReference type="Pfam" id="PF07944">
    <property type="entry name" value="Beta-AFase-like_GH127_cat"/>
    <property type="match status" value="1"/>
</dbReference>
<dbReference type="Proteomes" id="UP001183586">
    <property type="component" value="Unassembled WGS sequence"/>
</dbReference>
<keyword evidence="1" id="KW-0732">Signal</keyword>
<evidence type="ECO:0000259" key="2">
    <source>
        <dbReference type="Pfam" id="PF07944"/>
    </source>
</evidence>
<evidence type="ECO:0000256" key="1">
    <source>
        <dbReference type="SAM" id="SignalP"/>
    </source>
</evidence>